<name>A0A814Z029_ADIRI</name>
<evidence type="ECO:0000259" key="11">
    <source>
        <dbReference type="Pfam" id="PF03372"/>
    </source>
</evidence>
<comment type="cofactor">
    <cofactor evidence="2">
        <name>Mg(2+)</name>
        <dbReference type="ChEBI" id="CHEBI:18420"/>
    </cofactor>
</comment>
<feature type="domain" description="Endonuclease/exonuclease/phosphatase" evidence="11">
    <location>
        <begin position="36"/>
        <end position="296"/>
    </location>
</feature>
<dbReference type="AlphaFoldDB" id="A0A814Z029"/>
<comment type="cofactor">
    <cofactor evidence="1">
        <name>Mn(2+)</name>
        <dbReference type="ChEBI" id="CHEBI:29035"/>
    </cofactor>
</comment>
<evidence type="ECO:0000256" key="8">
    <source>
        <dbReference type="ARBA" id="ARBA00022842"/>
    </source>
</evidence>
<evidence type="ECO:0000256" key="5">
    <source>
        <dbReference type="ARBA" id="ARBA00022723"/>
    </source>
</evidence>
<evidence type="ECO:0000256" key="9">
    <source>
        <dbReference type="ARBA" id="ARBA00023204"/>
    </source>
</evidence>
<reference evidence="12" key="1">
    <citation type="submission" date="2021-02" db="EMBL/GenBank/DDBJ databases">
        <authorList>
            <person name="Nowell W R."/>
        </authorList>
    </citation>
    <scope>NUCLEOTIDE SEQUENCE</scope>
</reference>
<keyword evidence="9" id="KW-0234">DNA repair</keyword>
<proteinExistence type="predicted"/>
<evidence type="ECO:0000256" key="10">
    <source>
        <dbReference type="ARBA" id="ARBA00023242"/>
    </source>
</evidence>
<organism evidence="12 13">
    <name type="scientific">Adineta ricciae</name>
    <name type="common">Rotifer</name>
    <dbReference type="NCBI Taxonomy" id="249248"/>
    <lineage>
        <taxon>Eukaryota</taxon>
        <taxon>Metazoa</taxon>
        <taxon>Spiralia</taxon>
        <taxon>Gnathifera</taxon>
        <taxon>Rotifera</taxon>
        <taxon>Eurotatoria</taxon>
        <taxon>Bdelloidea</taxon>
        <taxon>Adinetida</taxon>
        <taxon>Adinetidae</taxon>
        <taxon>Adineta</taxon>
    </lineage>
</organism>
<dbReference type="GO" id="GO:0046872">
    <property type="term" value="F:metal ion binding"/>
    <property type="evidence" value="ECO:0007669"/>
    <property type="project" value="UniProtKB-KW"/>
</dbReference>
<dbReference type="InterPro" id="IPR005135">
    <property type="entry name" value="Endo/exonuclease/phosphatase"/>
</dbReference>
<dbReference type="SUPFAM" id="SSF56219">
    <property type="entry name" value="DNase I-like"/>
    <property type="match status" value="1"/>
</dbReference>
<evidence type="ECO:0000256" key="1">
    <source>
        <dbReference type="ARBA" id="ARBA00001936"/>
    </source>
</evidence>
<dbReference type="Proteomes" id="UP000663852">
    <property type="component" value="Unassembled WGS sequence"/>
</dbReference>
<dbReference type="GO" id="GO:0005737">
    <property type="term" value="C:cytoplasm"/>
    <property type="evidence" value="ECO:0007669"/>
    <property type="project" value="TreeGrafter"/>
</dbReference>
<evidence type="ECO:0000256" key="4">
    <source>
        <dbReference type="ARBA" id="ARBA00022722"/>
    </source>
</evidence>
<dbReference type="GO" id="GO:0006302">
    <property type="term" value="P:double-strand break repair"/>
    <property type="evidence" value="ECO:0007669"/>
    <property type="project" value="TreeGrafter"/>
</dbReference>
<dbReference type="OrthoDB" id="9975959at2759"/>
<keyword evidence="7" id="KW-0378">Hydrolase</keyword>
<keyword evidence="6" id="KW-0227">DNA damage</keyword>
<accession>A0A814Z029</accession>
<evidence type="ECO:0000256" key="2">
    <source>
        <dbReference type="ARBA" id="ARBA00001946"/>
    </source>
</evidence>
<keyword evidence="8" id="KW-0460">Magnesium</keyword>
<dbReference type="Pfam" id="PF03372">
    <property type="entry name" value="Exo_endo_phos"/>
    <property type="match status" value="1"/>
</dbReference>
<gene>
    <name evidence="12" type="ORF">EDS130_LOCUS27190</name>
</gene>
<evidence type="ECO:0000256" key="7">
    <source>
        <dbReference type="ARBA" id="ARBA00022801"/>
    </source>
</evidence>
<comment type="subcellular location">
    <subcellularLocation>
        <location evidence="3">Nucleus</location>
        <location evidence="3">PML body</location>
    </subcellularLocation>
</comment>
<dbReference type="EMBL" id="CAJNOJ010000170">
    <property type="protein sequence ID" value="CAF1235954.1"/>
    <property type="molecule type" value="Genomic_DNA"/>
</dbReference>
<evidence type="ECO:0000256" key="3">
    <source>
        <dbReference type="ARBA" id="ARBA00004322"/>
    </source>
</evidence>
<dbReference type="InterPro" id="IPR051547">
    <property type="entry name" value="TDP2-like"/>
</dbReference>
<sequence length="367" mass="42184">MSRRQLTSFRWNGTEWSSFDGSSNLHDEENEITRVATFNVLADCFPWFIEMAIQSNHRFEWLCNEIIKLNPTILGLNEVTPNVLERLQKCSFIRENYFLTESVDENIDRKCVNGLLVPHGCLILSKLPVLEVFGISFTESRRETVVVKVQLGKTPVYFCSQHTTAYQRPKNAKLRARQIRDIVDVLQPFGLPFVIMGDLNLHYNYEDSIVIEHEFTDAWAQTHFARTHPFNDGQSGYTFDAKKNTLIPYYIPGECRQMRLDRILFSKGFPAFAIAPCMLWANEPIKAENYLFPSDHFGLCIDVVPTTGENQTEVMSLGECDPSADEHLRRNIENDTDRGDFQISFARRSMALTSHLLWLGAKSVGLR</sequence>
<protein>
    <recommendedName>
        <fullName evidence="11">Endonuclease/exonuclease/phosphatase domain-containing protein</fullName>
    </recommendedName>
</protein>
<evidence type="ECO:0000313" key="12">
    <source>
        <dbReference type="EMBL" id="CAF1235954.1"/>
    </source>
</evidence>
<dbReference type="GO" id="GO:0003697">
    <property type="term" value="F:single-stranded DNA binding"/>
    <property type="evidence" value="ECO:0007669"/>
    <property type="project" value="TreeGrafter"/>
</dbReference>
<evidence type="ECO:0000256" key="6">
    <source>
        <dbReference type="ARBA" id="ARBA00022763"/>
    </source>
</evidence>
<dbReference type="GO" id="GO:0016605">
    <property type="term" value="C:PML body"/>
    <property type="evidence" value="ECO:0007669"/>
    <property type="project" value="UniProtKB-SubCell"/>
</dbReference>
<dbReference type="Gene3D" id="3.60.10.10">
    <property type="entry name" value="Endonuclease/exonuclease/phosphatase"/>
    <property type="match status" value="1"/>
</dbReference>
<dbReference type="PANTHER" id="PTHR15822:SF4">
    <property type="entry name" value="TYROSYL-DNA PHOSPHODIESTERASE 2"/>
    <property type="match status" value="1"/>
</dbReference>
<dbReference type="GO" id="GO:0004518">
    <property type="term" value="F:nuclease activity"/>
    <property type="evidence" value="ECO:0007669"/>
    <property type="project" value="UniProtKB-KW"/>
</dbReference>
<dbReference type="PANTHER" id="PTHR15822">
    <property type="entry name" value="TRAF AND TNF RECEPTOR-ASSOCIATED PROTEIN"/>
    <property type="match status" value="1"/>
</dbReference>
<keyword evidence="4" id="KW-0540">Nuclease</keyword>
<comment type="caution">
    <text evidence="12">The sequence shown here is derived from an EMBL/GenBank/DDBJ whole genome shotgun (WGS) entry which is preliminary data.</text>
</comment>
<dbReference type="InterPro" id="IPR036691">
    <property type="entry name" value="Endo/exonu/phosph_ase_sf"/>
</dbReference>
<evidence type="ECO:0000313" key="13">
    <source>
        <dbReference type="Proteomes" id="UP000663852"/>
    </source>
</evidence>
<keyword evidence="5" id="KW-0479">Metal-binding</keyword>
<keyword evidence="10" id="KW-0539">Nucleus</keyword>
<dbReference type="GO" id="GO:0070260">
    <property type="term" value="F:5'-tyrosyl-DNA phosphodiesterase activity"/>
    <property type="evidence" value="ECO:0007669"/>
    <property type="project" value="TreeGrafter"/>
</dbReference>